<gene>
    <name evidence="3" type="ORF">HRG_11860</name>
</gene>
<name>A0A9P8ML59_9HYPO</name>
<dbReference type="GO" id="GO:0006644">
    <property type="term" value="P:phospholipid metabolic process"/>
    <property type="evidence" value="ECO:0007669"/>
    <property type="project" value="InterPro"/>
</dbReference>
<dbReference type="Pfam" id="PF09056">
    <property type="entry name" value="Phospholip_A2_3"/>
    <property type="match status" value="1"/>
</dbReference>
<sequence>MKASAIVFSVILPAAQARVRSSGKGNSMIEPDAKAPKPNTDRDEQAPEPNANTIKTITDQYVFELAMPDFLKKRDAKDPESLDWESDGCTYVFDNPLGFSFVNGCYRHDFAYRNYKAQDRFTETAKDIIDQKFLFEYVSL</sequence>
<dbReference type="OrthoDB" id="5120271at2759"/>
<dbReference type="SUPFAM" id="SSF48619">
    <property type="entry name" value="Phospholipase A2, PLA2"/>
    <property type="match status" value="1"/>
</dbReference>
<dbReference type="Proteomes" id="UP000824596">
    <property type="component" value="Unassembled WGS sequence"/>
</dbReference>
<evidence type="ECO:0000256" key="2">
    <source>
        <dbReference type="SAM" id="SignalP"/>
    </source>
</evidence>
<dbReference type="Gene3D" id="1.20.90.10">
    <property type="entry name" value="Phospholipase A2 domain"/>
    <property type="match status" value="1"/>
</dbReference>
<keyword evidence="4" id="KW-1185">Reference proteome</keyword>
<organism evidence="3 4">
    <name type="scientific">Hirsutella rhossiliensis</name>
    <dbReference type="NCBI Taxonomy" id="111463"/>
    <lineage>
        <taxon>Eukaryota</taxon>
        <taxon>Fungi</taxon>
        <taxon>Dikarya</taxon>
        <taxon>Ascomycota</taxon>
        <taxon>Pezizomycotina</taxon>
        <taxon>Sordariomycetes</taxon>
        <taxon>Hypocreomycetidae</taxon>
        <taxon>Hypocreales</taxon>
        <taxon>Ophiocordycipitaceae</taxon>
        <taxon>Hirsutella</taxon>
    </lineage>
</organism>
<dbReference type="InterPro" id="IPR015141">
    <property type="entry name" value="PLipase_A2_prok/fun"/>
</dbReference>
<keyword evidence="2" id="KW-0732">Signal</keyword>
<evidence type="ECO:0000313" key="4">
    <source>
        <dbReference type="Proteomes" id="UP000824596"/>
    </source>
</evidence>
<dbReference type="RefSeq" id="XP_044714574.1">
    <property type="nucleotide sequence ID" value="XM_044870330.1"/>
</dbReference>
<feature type="chain" id="PRO_5040461210" evidence="2">
    <location>
        <begin position="18"/>
        <end position="140"/>
    </location>
</feature>
<dbReference type="GeneID" id="68360988"/>
<accession>A0A9P8ML59</accession>
<comment type="caution">
    <text evidence="3">The sequence shown here is derived from an EMBL/GenBank/DDBJ whole genome shotgun (WGS) entry which is preliminary data.</text>
</comment>
<dbReference type="GO" id="GO:0050482">
    <property type="term" value="P:arachidonate secretion"/>
    <property type="evidence" value="ECO:0007669"/>
    <property type="project" value="InterPro"/>
</dbReference>
<feature type="compositionally biased region" description="Basic and acidic residues" evidence="1">
    <location>
        <begin position="31"/>
        <end position="45"/>
    </location>
</feature>
<evidence type="ECO:0000256" key="1">
    <source>
        <dbReference type="SAM" id="MobiDB-lite"/>
    </source>
</evidence>
<dbReference type="AlphaFoldDB" id="A0A9P8ML59"/>
<dbReference type="EMBL" id="JAIZPD010000024">
    <property type="protein sequence ID" value="KAH0957060.1"/>
    <property type="molecule type" value="Genomic_DNA"/>
</dbReference>
<proteinExistence type="predicted"/>
<feature type="signal peptide" evidence="2">
    <location>
        <begin position="1"/>
        <end position="17"/>
    </location>
</feature>
<feature type="region of interest" description="Disordered" evidence="1">
    <location>
        <begin position="21"/>
        <end position="50"/>
    </location>
</feature>
<reference evidence="3" key="1">
    <citation type="submission" date="2021-09" db="EMBL/GenBank/DDBJ databases">
        <title>A high-quality genome of the endoparasitic fungus Hirsutella rhossiliensis with a comparison of Hirsutella genomes reveals transposable elements contributing to genome size variation.</title>
        <authorList>
            <person name="Lin R."/>
            <person name="Jiao Y."/>
            <person name="Sun X."/>
            <person name="Ling J."/>
            <person name="Xie B."/>
            <person name="Cheng X."/>
        </authorList>
    </citation>
    <scope>NUCLEOTIDE SEQUENCE</scope>
    <source>
        <strain evidence="3">HR02</strain>
    </source>
</reference>
<dbReference type="GO" id="GO:0004623">
    <property type="term" value="F:phospholipase A2 activity"/>
    <property type="evidence" value="ECO:0007669"/>
    <property type="project" value="InterPro"/>
</dbReference>
<protein>
    <submittedName>
        <fullName evidence="3">Prokaryotic phospholipase a2 domain-containing protein</fullName>
    </submittedName>
</protein>
<evidence type="ECO:0000313" key="3">
    <source>
        <dbReference type="EMBL" id="KAH0957060.1"/>
    </source>
</evidence>
<dbReference type="InterPro" id="IPR036444">
    <property type="entry name" value="PLipase_A2_dom_sf"/>
</dbReference>